<evidence type="ECO:0000256" key="5">
    <source>
        <dbReference type="ARBA" id="ARBA00022801"/>
    </source>
</evidence>
<dbReference type="Gene3D" id="3.30.1120.10">
    <property type="match status" value="1"/>
</dbReference>
<evidence type="ECO:0000256" key="3">
    <source>
        <dbReference type="ARBA" id="ARBA00022723"/>
    </source>
</evidence>
<dbReference type="AlphaFoldDB" id="A0A3M0GIR3"/>
<dbReference type="Pfam" id="PF00884">
    <property type="entry name" value="Sulfatase"/>
    <property type="match status" value="1"/>
</dbReference>
<keyword evidence="3" id="KW-0479">Metal-binding</keyword>
<dbReference type="Proteomes" id="UP000281985">
    <property type="component" value="Unassembled WGS sequence"/>
</dbReference>
<evidence type="ECO:0000313" key="9">
    <source>
        <dbReference type="EMBL" id="RMB64158.1"/>
    </source>
</evidence>
<gene>
    <name evidence="9" type="ORF">EAX61_01915</name>
</gene>
<dbReference type="OrthoDB" id="1390125at2"/>
<feature type="signal peptide" evidence="7">
    <location>
        <begin position="1"/>
        <end position="18"/>
    </location>
</feature>
<evidence type="ECO:0000313" key="10">
    <source>
        <dbReference type="Proteomes" id="UP000281985"/>
    </source>
</evidence>
<evidence type="ECO:0000256" key="7">
    <source>
        <dbReference type="SAM" id="SignalP"/>
    </source>
</evidence>
<feature type="domain" description="Sulfatase N-terminal" evidence="8">
    <location>
        <begin position="22"/>
        <end position="354"/>
    </location>
</feature>
<dbReference type="InterPro" id="IPR017850">
    <property type="entry name" value="Alkaline_phosphatase_core_sf"/>
</dbReference>
<dbReference type="PANTHER" id="PTHR42693:SF42">
    <property type="entry name" value="ARYLSULFATASE G"/>
    <property type="match status" value="1"/>
</dbReference>
<protein>
    <submittedName>
        <fullName evidence="9">DUF4976 domain-containing protein</fullName>
    </submittedName>
</protein>
<dbReference type="RefSeq" id="WP_121915954.1">
    <property type="nucleotide sequence ID" value="NZ_REFV01000001.1"/>
</dbReference>
<keyword evidence="5" id="KW-0378">Hydrolase</keyword>
<name>A0A3M0GIR3_9FLAO</name>
<evidence type="ECO:0000256" key="2">
    <source>
        <dbReference type="ARBA" id="ARBA00008779"/>
    </source>
</evidence>
<evidence type="ECO:0000256" key="6">
    <source>
        <dbReference type="ARBA" id="ARBA00022837"/>
    </source>
</evidence>
<dbReference type="SUPFAM" id="SSF53649">
    <property type="entry name" value="Alkaline phosphatase-like"/>
    <property type="match status" value="1"/>
</dbReference>
<dbReference type="InterPro" id="IPR050738">
    <property type="entry name" value="Sulfatase"/>
</dbReference>
<keyword evidence="6" id="KW-0106">Calcium</keyword>
<dbReference type="Gene3D" id="3.40.720.10">
    <property type="entry name" value="Alkaline Phosphatase, subunit A"/>
    <property type="match status" value="1"/>
</dbReference>
<organism evidence="9 10">
    <name type="scientific">Dokdonia sinensis</name>
    <dbReference type="NCBI Taxonomy" id="2479847"/>
    <lineage>
        <taxon>Bacteria</taxon>
        <taxon>Pseudomonadati</taxon>
        <taxon>Bacteroidota</taxon>
        <taxon>Flavobacteriia</taxon>
        <taxon>Flavobacteriales</taxon>
        <taxon>Flavobacteriaceae</taxon>
        <taxon>Dokdonia</taxon>
    </lineage>
</organism>
<dbReference type="InterPro" id="IPR000917">
    <property type="entry name" value="Sulfatase_N"/>
</dbReference>
<keyword evidence="4 7" id="KW-0732">Signal</keyword>
<dbReference type="GO" id="GO:0004065">
    <property type="term" value="F:arylsulfatase activity"/>
    <property type="evidence" value="ECO:0007669"/>
    <property type="project" value="TreeGrafter"/>
</dbReference>
<proteinExistence type="inferred from homology"/>
<reference evidence="9 10" key="1">
    <citation type="submission" date="2018-10" db="EMBL/GenBank/DDBJ databases">
        <title>Dokdonia luteus sp. nov., isolated from sea water.</title>
        <authorList>
            <person name="Zhou L.Y."/>
            <person name="Du Z.J."/>
        </authorList>
    </citation>
    <scope>NUCLEOTIDE SEQUENCE [LARGE SCALE GENOMIC DNA]</scope>
    <source>
        <strain evidence="9 10">SH27</strain>
    </source>
</reference>
<feature type="chain" id="PRO_5018316618" evidence="7">
    <location>
        <begin position="19"/>
        <end position="482"/>
    </location>
</feature>
<dbReference type="GO" id="GO:0046872">
    <property type="term" value="F:metal ion binding"/>
    <property type="evidence" value="ECO:0007669"/>
    <property type="project" value="UniProtKB-KW"/>
</dbReference>
<evidence type="ECO:0000256" key="4">
    <source>
        <dbReference type="ARBA" id="ARBA00022729"/>
    </source>
</evidence>
<dbReference type="EMBL" id="REFV01000001">
    <property type="protein sequence ID" value="RMB64158.1"/>
    <property type="molecule type" value="Genomic_DNA"/>
</dbReference>
<comment type="caution">
    <text evidence="9">The sequence shown here is derived from an EMBL/GenBank/DDBJ whole genome shotgun (WGS) entry which is preliminary data.</text>
</comment>
<sequence>MKNIFSLFFLIATTAMFAQDKPNILVVITDDLGYHDLSITGSQLYETPNIDGLAKTSVQFTNGYSSYPRCTPSRYGLMTGTYPVNEDKGFLGGIEDDKNFVKQFNEAGYNTSFVGKWHLGKGKSAPDKFGYKHTYASGEAGGVGQRYYPFNTQRNGKPAKYNVPNVEEDGKEGDYISDMMTDETIRFIKENESNKPFLAVLAYYSVHTPLEAKVEDKARNEEQLKGMKFEGPAFIKEGAGRRKMHQDDADYAGMVENVDENVGKLLQTLKDLNIDKNTIIIFTSDHGGLSNDGHKGERQLATSNLPLKAGKGWLYEGGIRVPFFIKWEKEIEPKVDDKSIVVGMDIFPTLLDLALDQKVEGIDGMSMEPVLKGKESWDDRTVFWHSRKARPHSTGDAKMSVVRDGDYKLVVYNETKKMELYNLKEDVGEENDLAMQMPEKVETLSRKLKNFKKEYLVPEKMNMWKDYRATQKADKKKGKEKN</sequence>
<dbReference type="PROSITE" id="PS00149">
    <property type="entry name" value="SULFATASE_2"/>
    <property type="match status" value="1"/>
</dbReference>
<dbReference type="InterPro" id="IPR024607">
    <property type="entry name" value="Sulfatase_CS"/>
</dbReference>
<keyword evidence="10" id="KW-1185">Reference proteome</keyword>
<dbReference type="CDD" id="cd16144">
    <property type="entry name" value="ARS_like"/>
    <property type="match status" value="1"/>
</dbReference>
<dbReference type="PANTHER" id="PTHR42693">
    <property type="entry name" value="ARYLSULFATASE FAMILY MEMBER"/>
    <property type="match status" value="1"/>
</dbReference>
<accession>A0A3M0GIR3</accession>
<comment type="cofactor">
    <cofactor evidence="1">
        <name>Ca(2+)</name>
        <dbReference type="ChEBI" id="CHEBI:29108"/>
    </cofactor>
</comment>
<comment type="similarity">
    <text evidence="2">Belongs to the sulfatase family.</text>
</comment>
<evidence type="ECO:0000256" key="1">
    <source>
        <dbReference type="ARBA" id="ARBA00001913"/>
    </source>
</evidence>
<evidence type="ECO:0000259" key="8">
    <source>
        <dbReference type="Pfam" id="PF00884"/>
    </source>
</evidence>